<sequence length="289" mass="31383">MNTTTIVTPSTGLDSIWGSNYGSKNNMKLANNYNNSASRTNSFQIGTTYSNNSGSFSNLPSLSSLGNSISSNNGNPTSGFKEEAYGILSRRPSDEEPLSIFKAAQGLHTPINTPTRGNKGDYNDFRMHSTPQIGPLTPYNSNSIGNNRAGNNCSQNSSTHLNICQNTNQNQSLVTDSYETLMDASSVGEEELIADMKLQIEALTTALTLTSDKPLPRASSFTQGATGVEIAHRIMCRIKALREENAYLAELANGTNAAREEAEKLALTKENEELKAHLAELSRRFRAEM</sequence>
<name>A0AAV5RJS9_STABA</name>
<dbReference type="AlphaFoldDB" id="A0AAV5RJS9"/>
<accession>A0AAV5RJS9</accession>
<proteinExistence type="predicted"/>
<keyword evidence="3" id="KW-1185">Reference proteome</keyword>
<evidence type="ECO:0000313" key="2">
    <source>
        <dbReference type="EMBL" id="GMM51262.1"/>
    </source>
</evidence>
<dbReference type="EMBL" id="BTGC01000003">
    <property type="protein sequence ID" value="GMM51262.1"/>
    <property type="molecule type" value="Genomic_DNA"/>
</dbReference>
<evidence type="ECO:0000256" key="1">
    <source>
        <dbReference type="SAM" id="Coils"/>
    </source>
</evidence>
<feature type="coiled-coil region" evidence="1">
    <location>
        <begin position="255"/>
        <end position="284"/>
    </location>
</feature>
<evidence type="ECO:0000313" key="3">
    <source>
        <dbReference type="Proteomes" id="UP001362899"/>
    </source>
</evidence>
<comment type="caution">
    <text evidence="2">The sequence shown here is derived from an EMBL/GenBank/DDBJ whole genome shotgun (WGS) entry which is preliminary data.</text>
</comment>
<protein>
    <submittedName>
        <fullName evidence="2">Uncharacterized protein</fullName>
    </submittedName>
</protein>
<gene>
    <name evidence="2" type="ORF">DASB73_022200</name>
</gene>
<organism evidence="2 3">
    <name type="scientific">Starmerella bacillaris</name>
    <name type="common">Yeast</name>
    <name type="synonym">Candida zemplinina</name>
    <dbReference type="NCBI Taxonomy" id="1247836"/>
    <lineage>
        <taxon>Eukaryota</taxon>
        <taxon>Fungi</taxon>
        <taxon>Dikarya</taxon>
        <taxon>Ascomycota</taxon>
        <taxon>Saccharomycotina</taxon>
        <taxon>Dipodascomycetes</taxon>
        <taxon>Dipodascales</taxon>
        <taxon>Trichomonascaceae</taxon>
        <taxon>Starmerella</taxon>
    </lineage>
</organism>
<reference evidence="2 3" key="1">
    <citation type="journal article" date="2023" name="Elife">
        <title>Identification of key yeast species and microbe-microbe interactions impacting larval growth of Drosophila in the wild.</title>
        <authorList>
            <person name="Mure A."/>
            <person name="Sugiura Y."/>
            <person name="Maeda R."/>
            <person name="Honda K."/>
            <person name="Sakurai N."/>
            <person name="Takahashi Y."/>
            <person name="Watada M."/>
            <person name="Katoh T."/>
            <person name="Gotoh A."/>
            <person name="Gotoh Y."/>
            <person name="Taniguchi I."/>
            <person name="Nakamura K."/>
            <person name="Hayashi T."/>
            <person name="Katayama T."/>
            <person name="Uemura T."/>
            <person name="Hattori Y."/>
        </authorList>
    </citation>
    <scope>NUCLEOTIDE SEQUENCE [LARGE SCALE GENOMIC DNA]</scope>
    <source>
        <strain evidence="2 3">SB-73</strain>
    </source>
</reference>
<keyword evidence="1" id="KW-0175">Coiled coil</keyword>
<dbReference type="Proteomes" id="UP001362899">
    <property type="component" value="Unassembled WGS sequence"/>
</dbReference>